<reference evidence="2" key="1">
    <citation type="submission" date="2021-11" db="EMBL/GenBank/DDBJ databases">
        <authorList>
            <person name="Herlambang A."/>
            <person name="Guo Y."/>
            <person name="Takashima Y."/>
            <person name="Nishizawa T."/>
        </authorList>
    </citation>
    <scope>NUCLEOTIDE SEQUENCE</scope>
    <source>
        <strain evidence="2">E1425</strain>
    </source>
</reference>
<name>A0A9P3HDL7_9FUNG</name>
<protein>
    <submittedName>
        <fullName evidence="2">Uncharacterized protein</fullName>
    </submittedName>
</protein>
<sequence>MRRSSPPLSEPTTQITSNAAAECSQRTYSSAADFVETLKTGAFGYGRCNGMPLEGRHDHCTCKICALSSNIVNHVNIIRSDLIALMNVVHPRVHESLESENKRRKFEPLPRNSARESQSLFSQDSEHVFDVVADD</sequence>
<comment type="caution">
    <text evidence="2">The sequence shown here is derived from an EMBL/GenBank/DDBJ whole genome shotgun (WGS) entry which is preliminary data.</text>
</comment>
<accession>A0A9P3HDL7</accession>
<organism evidence="2 3">
    <name type="scientific">Entomortierella parvispora</name>
    <dbReference type="NCBI Taxonomy" id="205924"/>
    <lineage>
        <taxon>Eukaryota</taxon>
        <taxon>Fungi</taxon>
        <taxon>Fungi incertae sedis</taxon>
        <taxon>Mucoromycota</taxon>
        <taxon>Mortierellomycotina</taxon>
        <taxon>Mortierellomycetes</taxon>
        <taxon>Mortierellales</taxon>
        <taxon>Mortierellaceae</taxon>
        <taxon>Entomortierella</taxon>
    </lineage>
</organism>
<dbReference type="Proteomes" id="UP000827284">
    <property type="component" value="Unassembled WGS sequence"/>
</dbReference>
<feature type="region of interest" description="Disordered" evidence="1">
    <location>
        <begin position="94"/>
        <end position="123"/>
    </location>
</feature>
<dbReference type="EMBL" id="BQFW01000009">
    <property type="protein sequence ID" value="GJJ74417.1"/>
    <property type="molecule type" value="Genomic_DNA"/>
</dbReference>
<reference evidence="2" key="2">
    <citation type="journal article" date="2022" name="Microbiol. Resour. Announc.">
        <title>Whole-Genome Sequence of Entomortierella parvispora E1425, a Mucoromycotan Fungus Associated with Burkholderiaceae-Related Endosymbiotic Bacteria.</title>
        <authorList>
            <person name="Herlambang A."/>
            <person name="Guo Y."/>
            <person name="Takashima Y."/>
            <person name="Narisawa K."/>
            <person name="Ohta H."/>
            <person name="Nishizawa T."/>
        </authorList>
    </citation>
    <scope>NUCLEOTIDE SEQUENCE</scope>
    <source>
        <strain evidence="2">E1425</strain>
    </source>
</reference>
<keyword evidence="3" id="KW-1185">Reference proteome</keyword>
<proteinExistence type="predicted"/>
<evidence type="ECO:0000313" key="2">
    <source>
        <dbReference type="EMBL" id="GJJ74417.1"/>
    </source>
</evidence>
<evidence type="ECO:0000313" key="3">
    <source>
        <dbReference type="Proteomes" id="UP000827284"/>
    </source>
</evidence>
<evidence type="ECO:0000256" key="1">
    <source>
        <dbReference type="SAM" id="MobiDB-lite"/>
    </source>
</evidence>
<gene>
    <name evidence="2" type="ORF">EMPS_06775</name>
</gene>
<dbReference type="AlphaFoldDB" id="A0A9P3HDL7"/>